<evidence type="ECO:0000256" key="3">
    <source>
        <dbReference type="ARBA" id="ARBA00020820"/>
    </source>
</evidence>
<dbReference type="OMA" id="QQTFKVI"/>
<keyword evidence="4 9" id="KW-0812">Transmembrane</keyword>
<reference evidence="10 11" key="1">
    <citation type="journal article" date="2014" name="Nat. Commun.">
        <title>Klebsormidium flaccidum genome reveals primary factors for plant terrestrial adaptation.</title>
        <authorList>
            <person name="Hori K."/>
            <person name="Maruyama F."/>
            <person name="Fujisawa T."/>
            <person name="Togashi T."/>
            <person name="Yamamoto N."/>
            <person name="Seo M."/>
            <person name="Sato S."/>
            <person name="Yamada T."/>
            <person name="Mori H."/>
            <person name="Tajima N."/>
            <person name="Moriyama T."/>
            <person name="Ikeuchi M."/>
            <person name="Watanabe M."/>
            <person name="Wada H."/>
            <person name="Kobayashi K."/>
            <person name="Saito M."/>
            <person name="Masuda T."/>
            <person name="Sasaki-Sekimoto Y."/>
            <person name="Mashiguchi K."/>
            <person name="Awai K."/>
            <person name="Shimojima M."/>
            <person name="Masuda S."/>
            <person name="Iwai M."/>
            <person name="Nobusawa T."/>
            <person name="Narise T."/>
            <person name="Kondo S."/>
            <person name="Saito H."/>
            <person name="Sato R."/>
            <person name="Murakawa M."/>
            <person name="Ihara Y."/>
            <person name="Oshima-Yamada Y."/>
            <person name="Ohtaka K."/>
            <person name="Satoh M."/>
            <person name="Sonobe K."/>
            <person name="Ishii M."/>
            <person name="Ohtani R."/>
            <person name="Kanamori-Sato M."/>
            <person name="Honoki R."/>
            <person name="Miyazaki D."/>
            <person name="Mochizuki H."/>
            <person name="Umetsu J."/>
            <person name="Higashi K."/>
            <person name="Shibata D."/>
            <person name="Kamiya Y."/>
            <person name="Sato N."/>
            <person name="Nakamura Y."/>
            <person name="Tabata S."/>
            <person name="Ida S."/>
            <person name="Kurokawa K."/>
            <person name="Ohta H."/>
        </authorList>
    </citation>
    <scope>NUCLEOTIDE SEQUENCE [LARGE SCALE GENOMIC DNA]</scope>
    <source>
        <strain evidence="10 11">NIES-2285</strain>
    </source>
</reference>
<evidence type="ECO:0000256" key="5">
    <source>
        <dbReference type="ARBA" id="ARBA00022824"/>
    </source>
</evidence>
<dbReference type="STRING" id="105231.A0A0U9HPB2"/>
<dbReference type="Pfam" id="PF06417">
    <property type="entry name" value="EMC4"/>
    <property type="match status" value="1"/>
</dbReference>
<comment type="subcellular location">
    <subcellularLocation>
        <location evidence="1">Endoplasmic reticulum membrane</location>
        <topology evidence="1">Multi-pass membrane protein</topology>
    </subcellularLocation>
</comment>
<keyword evidence="5" id="KW-0256">Endoplasmic reticulum</keyword>
<dbReference type="PANTHER" id="PTHR19315">
    <property type="entry name" value="ER MEMBRANE PROTEIN COMPLEX SUBUNIT 4"/>
    <property type="match status" value="1"/>
</dbReference>
<evidence type="ECO:0000256" key="9">
    <source>
        <dbReference type="SAM" id="Phobius"/>
    </source>
</evidence>
<keyword evidence="6 9" id="KW-1133">Transmembrane helix</keyword>
<feature type="region of interest" description="Disordered" evidence="8">
    <location>
        <begin position="1"/>
        <end position="49"/>
    </location>
</feature>
<evidence type="ECO:0000256" key="8">
    <source>
        <dbReference type="SAM" id="MobiDB-lite"/>
    </source>
</evidence>
<evidence type="ECO:0000256" key="6">
    <source>
        <dbReference type="ARBA" id="ARBA00022989"/>
    </source>
</evidence>
<evidence type="ECO:0000256" key="2">
    <source>
        <dbReference type="ARBA" id="ARBA00007715"/>
    </source>
</evidence>
<protein>
    <recommendedName>
        <fullName evidence="3">ER membrane protein complex subunit 4</fullName>
    </recommendedName>
</protein>
<evidence type="ECO:0000256" key="7">
    <source>
        <dbReference type="ARBA" id="ARBA00023136"/>
    </source>
</evidence>
<evidence type="ECO:0000313" key="10">
    <source>
        <dbReference type="EMBL" id="GAQ87157.1"/>
    </source>
</evidence>
<organism evidence="10 11">
    <name type="scientific">Klebsormidium nitens</name>
    <name type="common">Green alga</name>
    <name type="synonym">Ulothrix nitens</name>
    <dbReference type="NCBI Taxonomy" id="105231"/>
    <lineage>
        <taxon>Eukaryota</taxon>
        <taxon>Viridiplantae</taxon>
        <taxon>Streptophyta</taxon>
        <taxon>Klebsormidiophyceae</taxon>
        <taxon>Klebsormidiales</taxon>
        <taxon>Klebsormidiaceae</taxon>
        <taxon>Klebsormidium</taxon>
    </lineage>
</organism>
<dbReference type="InterPro" id="IPR009445">
    <property type="entry name" value="TMEM85/Emc4"/>
</dbReference>
<gene>
    <name evidence="10" type="ORF">KFL_003350070</name>
</gene>
<name>A0A0U9HPB2_KLENI</name>
<keyword evidence="7 9" id="KW-0472">Membrane</keyword>
<proteinExistence type="inferred from homology"/>
<evidence type="ECO:0000256" key="1">
    <source>
        <dbReference type="ARBA" id="ARBA00004477"/>
    </source>
</evidence>
<dbReference type="GO" id="GO:0072546">
    <property type="term" value="C:EMC complex"/>
    <property type="evidence" value="ECO:0000318"/>
    <property type="project" value="GO_Central"/>
</dbReference>
<dbReference type="OrthoDB" id="369569at2759"/>
<dbReference type="EMBL" id="DF237284">
    <property type="protein sequence ID" value="GAQ87157.1"/>
    <property type="molecule type" value="Genomic_DNA"/>
</dbReference>
<feature type="transmembrane region" description="Helical" evidence="9">
    <location>
        <begin position="76"/>
        <end position="101"/>
    </location>
</feature>
<dbReference type="Proteomes" id="UP000054558">
    <property type="component" value="Unassembled WGS sequence"/>
</dbReference>
<keyword evidence="11" id="KW-1185">Reference proteome</keyword>
<sequence length="176" mass="19003">MAAKARKWALDFGDTGPSSSRSAPEPLGYNRQHAIEPAEDSSAVGKKDKNAPDMFKLTKAWEVAGSPLKQIGMMAFMMWMSGSTVQIFSIMMTFTGIWQPMQAIRGSAQIFLPFKDARTDVLLPRLAFCGLQLLGMGIALWKLNSLGLLPTSASDWTSSLAVPPNAEFSGGGFPLS</sequence>
<dbReference type="AlphaFoldDB" id="A0A0U9HPB2"/>
<accession>A0A0U9HPB2</accession>
<evidence type="ECO:0000256" key="4">
    <source>
        <dbReference type="ARBA" id="ARBA00022692"/>
    </source>
</evidence>
<feature type="transmembrane region" description="Helical" evidence="9">
    <location>
        <begin position="121"/>
        <end position="141"/>
    </location>
</feature>
<comment type="similarity">
    <text evidence="2">Belongs to the EMC4 family.</text>
</comment>
<evidence type="ECO:0000313" key="11">
    <source>
        <dbReference type="Proteomes" id="UP000054558"/>
    </source>
</evidence>